<dbReference type="Pfam" id="PF04464">
    <property type="entry name" value="Glyphos_transf"/>
    <property type="match status" value="1"/>
</dbReference>
<keyword evidence="5" id="KW-0777">Teichoic acid biosynthesis</keyword>
<sequence>MDDFYPLIYPLTIRNEIDLIQVWHAVGAFKTFGFSRVGMKGGPKLSSRNHRNYSKAIVSSTNVISNYAEGFGIDQQRVLPLGAPRTDMFFDENKKADIKARLLTELPYLKGKKVILFAPTFRGPGQNTAYYPFDWVDYEALYQSLASEGFIFLFKIHPFVKNAPNIPYEYSDFFYDVSDYREVNDLLLLSDVMITDYSSVVFEYSLLHRKTIFFAPDLSEYMANRNFYVDYLDFIPGPHVLDTKHLIEEIKDFENVDQKRIDSFLKYYYDDLDGNATKRFVDMLENNNTKNSELADEFNEDGKWLPKWGWTQE</sequence>
<dbReference type="Gene3D" id="3.40.50.12580">
    <property type="match status" value="1"/>
</dbReference>
<accession>A0A1X0VBQ9</accession>
<dbReference type="PANTHER" id="PTHR37316">
    <property type="entry name" value="TEICHOIC ACID GLYCEROL-PHOSPHATE PRIMASE"/>
    <property type="match status" value="1"/>
</dbReference>
<dbReference type="InterPro" id="IPR043148">
    <property type="entry name" value="TagF_C"/>
</dbReference>
<evidence type="ECO:0000313" key="7">
    <source>
        <dbReference type="EMBL" id="ORI97026.1"/>
    </source>
</evidence>
<dbReference type="GO" id="GO:0019350">
    <property type="term" value="P:teichoic acid biosynthetic process"/>
    <property type="evidence" value="ECO:0007669"/>
    <property type="project" value="UniProtKB-KW"/>
</dbReference>
<keyword evidence="6" id="KW-0472">Membrane</keyword>
<protein>
    <submittedName>
        <fullName evidence="7">Uncharacterized protein</fullName>
    </submittedName>
</protein>
<evidence type="ECO:0000256" key="6">
    <source>
        <dbReference type="ARBA" id="ARBA00023136"/>
    </source>
</evidence>
<evidence type="ECO:0000313" key="8">
    <source>
        <dbReference type="Proteomes" id="UP000192288"/>
    </source>
</evidence>
<keyword evidence="3" id="KW-1003">Cell membrane</keyword>
<dbReference type="GO" id="GO:0005886">
    <property type="term" value="C:plasma membrane"/>
    <property type="evidence" value="ECO:0007669"/>
    <property type="project" value="UniProtKB-SubCell"/>
</dbReference>
<evidence type="ECO:0000256" key="5">
    <source>
        <dbReference type="ARBA" id="ARBA00022944"/>
    </source>
</evidence>
<proteinExistence type="inferred from homology"/>
<evidence type="ECO:0000256" key="3">
    <source>
        <dbReference type="ARBA" id="ARBA00022475"/>
    </source>
</evidence>
<dbReference type="InterPro" id="IPR007554">
    <property type="entry name" value="Glycerophosphate_synth"/>
</dbReference>
<dbReference type="Proteomes" id="UP000192288">
    <property type="component" value="Unassembled WGS sequence"/>
</dbReference>
<evidence type="ECO:0000256" key="1">
    <source>
        <dbReference type="ARBA" id="ARBA00004202"/>
    </source>
</evidence>
<evidence type="ECO:0000256" key="2">
    <source>
        <dbReference type="ARBA" id="ARBA00010488"/>
    </source>
</evidence>
<dbReference type="EMBL" id="MPLS01000065">
    <property type="protein sequence ID" value="ORI97026.1"/>
    <property type="molecule type" value="Genomic_DNA"/>
</dbReference>
<dbReference type="AlphaFoldDB" id="A0A1X0VBQ9"/>
<comment type="similarity">
    <text evidence="2">Belongs to the CDP-glycerol glycerophosphotransferase family.</text>
</comment>
<dbReference type="InterPro" id="IPR043149">
    <property type="entry name" value="TagF_N"/>
</dbReference>
<reference evidence="7 8" key="1">
    <citation type="journal article" date="2017" name="Front. Microbiol.">
        <title>Genomic Characterization of Dairy Associated Leuconostoc Species and Diversity of Leuconostocs in Undefined Mixed Mesophilic Starter Cultures.</title>
        <authorList>
            <person name="Frantzen C.A."/>
            <person name="Kot W."/>
            <person name="Pedersen T.B."/>
            <person name="Ardo Y.M."/>
            <person name="Broadbent J.R."/>
            <person name="Neve H."/>
            <person name="Hansen L.H."/>
            <person name="Dal Bello F."/>
            <person name="Ostlie H.M."/>
            <person name="Kleppen H.P."/>
            <person name="Vogensen F.K."/>
            <person name="Holo H."/>
        </authorList>
    </citation>
    <scope>NUCLEOTIDE SEQUENCE [LARGE SCALE GENOMIC DNA]</scope>
    <source>
        <strain evidence="7 8">LMGCF08</strain>
    </source>
</reference>
<evidence type="ECO:0000256" key="4">
    <source>
        <dbReference type="ARBA" id="ARBA00022679"/>
    </source>
</evidence>
<dbReference type="SUPFAM" id="SSF53756">
    <property type="entry name" value="UDP-Glycosyltransferase/glycogen phosphorylase"/>
    <property type="match status" value="1"/>
</dbReference>
<comment type="caution">
    <text evidence="7">The sequence shown here is derived from an EMBL/GenBank/DDBJ whole genome shotgun (WGS) entry which is preliminary data.</text>
</comment>
<organism evidence="7 8">
    <name type="scientific">Leuconostoc pseudomesenteroides</name>
    <dbReference type="NCBI Taxonomy" id="33968"/>
    <lineage>
        <taxon>Bacteria</taxon>
        <taxon>Bacillati</taxon>
        <taxon>Bacillota</taxon>
        <taxon>Bacilli</taxon>
        <taxon>Lactobacillales</taxon>
        <taxon>Lactobacillaceae</taxon>
        <taxon>Leuconostoc</taxon>
    </lineage>
</organism>
<dbReference type="InterPro" id="IPR051612">
    <property type="entry name" value="Teichoic_Acid_Biosynth"/>
</dbReference>
<dbReference type="GO" id="GO:0047355">
    <property type="term" value="F:CDP-glycerol glycerophosphotransferase activity"/>
    <property type="evidence" value="ECO:0007669"/>
    <property type="project" value="InterPro"/>
</dbReference>
<dbReference type="PANTHER" id="PTHR37316:SF2">
    <property type="entry name" value="TEICHOIC ACID RIBITOL-PHOSPHATE POLYMERASE TARK"/>
    <property type="match status" value="1"/>
</dbReference>
<keyword evidence="4" id="KW-0808">Transferase</keyword>
<dbReference type="Gene3D" id="3.40.50.11820">
    <property type="match status" value="1"/>
</dbReference>
<name>A0A1X0VBQ9_LEUPS</name>
<dbReference type="STRING" id="33968.BMS77_09745"/>
<gene>
    <name evidence="7" type="ORF">BMR96_09465</name>
</gene>
<comment type="subcellular location">
    <subcellularLocation>
        <location evidence="1">Cell membrane</location>
        <topology evidence="1">Peripheral membrane protein</topology>
    </subcellularLocation>
</comment>